<protein>
    <recommendedName>
        <fullName evidence="4 10">2-dehydropantoate 2-reductase</fullName>
        <ecNumber evidence="3 10">1.1.1.169</ecNumber>
    </recommendedName>
    <alternativeName>
        <fullName evidence="8 10">Ketopantoate reductase</fullName>
    </alternativeName>
</protein>
<dbReference type="Pfam" id="PF08546">
    <property type="entry name" value="ApbA_C"/>
    <property type="match status" value="1"/>
</dbReference>
<dbReference type="PANTHER" id="PTHR21708">
    <property type="entry name" value="PROBABLE 2-DEHYDROPANTOATE 2-REDUCTASE"/>
    <property type="match status" value="1"/>
</dbReference>
<dbReference type="GO" id="GO:0008677">
    <property type="term" value="F:2-dehydropantoate 2-reductase activity"/>
    <property type="evidence" value="ECO:0007669"/>
    <property type="project" value="UniProtKB-EC"/>
</dbReference>
<dbReference type="SUPFAM" id="SSF48179">
    <property type="entry name" value="6-phosphogluconate dehydrogenase C-terminal domain-like"/>
    <property type="match status" value="1"/>
</dbReference>
<evidence type="ECO:0000259" key="11">
    <source>
        <dbReference type="Pfam" id="PF02558"/>
    </source>
</evidence>
<dbReference type="InterPro" id="IPR051402">
    <property type="entry name" value="KPR-Related"/>
</dbReference>
<accession>A0ABZ0I4D9</accession>
<dbReference type="InterPro" id="IPR003710">
    <property type="entry name" value="ApbA"/>
</dbReference>
<dbReference type="NCBIfam" id="TIGR00745">
    <property type="entry name" value="apbA_panE"/>
    <property type="match status" value="1"/>
</dbReference>
<evidence type="ECO:0000256" key="6">
    <source>
        <dbReference type="ARBA" id="ARBA00022857"/>
    </source>
</evidence>
<evidence type="ECO:0000256" key="3">
    <source>
        <dbReference type="ARBA" id="ARBA00013014"/>
    </source>
</evidence>
<sequence>MTGTHDEDPILIWGAGAIGGVIGAYLARAGQAVHMVDIVQSHVEAMRGEGLSIEGPVEAFRQTLLADTPETLKGRFRRVILAVKAHHTTAALDQLLEHLTDDGFVVSAQNGLNEKLIAERIGSERTLGCFVNFGADWLEPGRILYGNRAAVALGELDGTVTQRLSDMHRLFSIVEPNAVLTDNIWGYLWGKLGYGSLLFATALTPESMADAMASPQHQAVYASLGKEVMRLAVAEGVTPLGFNGFDTQAFIGEDQEGIAQSIEAMVAHNRNTAKTHSGIYRDLAVRKRKTEVDAQMGIMLEIGANHGIPTPGIAGLCAFIHDIEEGRRVQSMDLLDEMLSLCA</sequence>
<dbReference type="InterPro" id="IPR013328">
    <property type="entry name" value="6PGD_dom2"/>
</dbReference>
<comment type="pathway">
    <text evidence="1 10">Cofactor biosynthesis; (R)-pantothenate biosynthesis; (R)-pantoate from 3-methyl-2-oxobutanoate: step 2/2.</text>
</comment>
<evidence type="ECO:0000256" key="4">
    <source>
        <dbReference type="ARBA" id="ARBA00019465"/>
    </source>
</evidence>
<dbReference type="InterPro" id="IPR013332">
    <property type="entry name" value="KPR_N"/>
</dbReference>
<dbReference type="SUPFAM" id="SSF51735">
    <property type="entry name" value="NAD(P)-binding Rossmann-fold domains"/>
    <property type="match status" value="1"/>
</dbReference>
<evidence type="ECO:0000256" key="8">
    <source>
        <dbReference type="ARBA" id="ARBA00032024"/>
    </source>
</evidence>
<evidence type="ECO:0000256" key="9">
    <source>
        <dbReference type="ARBA" id="ARBA00048793"/>
    </source>
</evidence>
<evidence type="ECO:0000256" key="1">
    <source>
        <dbReference type="ARBA" id="ARBA00004994"/>
    </source>
</evidence>
<feature type="domain" description="Ketopantoate reductase N-terminal" evidence="11">
    <location>
        <begin position="10"/>
        <end position="157"/>
    </location>
</feature>
<proteinExistence type="inferred from homology"/>
<keyword evidence="6 10" id="KW-0521">NADP</keyword>
<comment type="catalytic activity">
    <reaction evidence="9 10">
        <text>(R)-pantoate + NADP(+) = 2-dehydropantoate + NADPH + H(+)</text>
        <dbReference type="Rhea" id="RHEA:16233"/>
        <dbReference type="ChEBI" id="CHEBI:11561"/>
        <dbReference type="ChEBI" id="CHEBI:15378"/>
        <dbReference type="ChEBI" id="CHEBI:15980"/>
        <dbReference type="ChEBI" id="CHEBI:57783"/>
        <dbReference type="ChEBI" id="CHEBI:58349"/>
        <dbReference type="EC" id="1.1.1.169"/>
    </reaction>
</comment>
<dbReference type="Gene3D" id="1.10.1040.10">
    <property type="entry name" value="N-(1-d-carboxylethyl)-l-norvaline Dehydrogenase, domain 2"/>
    <property type="match status" value="1"/>
</dbReference>
<dbReference type="Proteomes" id="UP001626537">
    <property type="component" value="Chromosome"/>
</dbReference>
<evidence type="ECO:0000313" key="13">
    <source>
        <dbReference type="EMBL" id="WOJ94387.1"/>
    </source>
</evidence>
<dbReference type="PANTHER" id="PTHR21708:SF26">
    <property type="entry name" value="2-DEHYDROPANTOATE 2-REDUCTASE"/>
    <property type="match status" value="1"/>
</dbReference>
<gene>
    <name evidence="13" type="ORF">R0135_04295</name>
</gene>
<dbReference type="RefSeq" id="WP_407349023.1">
    <property type="nucleotide sequence ID" value="NZ_CP136864.1"/>
</dbReference>
<dbReference type="InterPro" id="IPR036291">
    <property type="entry name" value="NAD(P)-bd_dom_sf"/>
</dbReference>
<evidence type="ECO:0000256" key="7">
    <source>
        <dbReference type="ARBA" id="ARBA00023002"/>
    </source>
</evidence>
<organism evidence="13 14">
    <name type="scientific">Congregibacter variabilis</name>
    <dbReference type="NCBI Taxonomy" id="3081200"/>
    <lineage>
        <taxon>Bacteria</taxon>
        <taxon>Pseudomonadati</taxon>
        <taxon>Pseudomonadota</taxon>
        <taxon>Gammaproteobacteria</taxon>
        <taxon>Cellvibrionales</taxon>
        <taxon>Halieaceae</taxon>
        <taxon>Congregibacter</taxon>
    </lineage>
</organism>
<evidence type="ECO:0000259" key="12">
    <source>
        <dbReference type="Pfam" id="PF08546"/>
    </source>
</evidence>
<keyword evidence="7 10" id="KW-0560">Oxidoreductase</keyword>
<evidence type="ECO:0000256" key="5">
    <source>
        <dbReference type="ARBA" id="ARBA00022655"/>
    </source>
</evidence>
<evidence type="ECO:0000256" key="2">
    <source>
        <dbReference type="ARBA" id="ARBA00007870"/>
    </source>
</evidence>
<keyword evidence="5 10" id="KW-0566">Pantothenate biosynthesis</keyword>
<feature type="domain" description="Ketopantoate reductase C-terminal" evidence="12">
    <location>
        <begin position="184"/>
        <end position="324"/>
    </location>
</feature>
<dbReference type="InterPro" id="IPR008927">
    <property type="entry name" value="6-PGluconate_DH-like_C_sf"/>
</dbReference>
<evidence type="ECO:0000256" key="10">
    <source>
        <dbReference type="RuleBase" id="RU362068"/>
    </source>
</evidence>
<keyword evidence="14" id="KW-1185">Reference proteome</keyword>
<dbReference type="EMBL" id="CP136864">
    <property type="protein sequence ID" value="WOJ94387.1"/>
    <property type="molecule type" value="Genomic_DNA"/>
</dbReference>
<comment type="similarity">
    <text evidence="2 10">Belongs to the ketopantoate reductase family.</text>
</comment>
<dbReference type="Gene3D" id="3.40.50.720">
    <property type="entry name" value="NAD(P)-binding Rossmann-like Domain"/>
    <property type="match status" value="1"/>
</dbReference>
<evidence type="ECO:0000313" key="14">
    <source>
        <dbReference type="Proteomes" id="UP001626537"/>
    </source>
</evidence>
<name>A0ABZ0I4D9_9GAMM</name>
<dbReference type="Pfam" id="PF02558">
    <property type="entry name" value="ApbA"/>
    <property type="match status" value="1"/>
</dbReference>
<dbReference type="EC" id="1.1.1.169" evidence="3 10"/>
<dbReference type="InterPro" id="IPR013752">
    <property type="entry name" value="KPA_reductase"/>
</dbReference>
<reference evidence="13 14" key="1">
    <citation type="submission" date="2023-10" db="EMBL/GenBank/DDBJ databases">
        <title>Two novel species belonging to the OM43/NOR5 clade.</title>
        <authorList>
            <person name="Park M."/>
        </authorList>
    </citation>
    <scope>NUCLEOTIDE SEQUENCE [LARGE SCALE GENOMIC DNA]</scope>
    <source>
        <strain evidence="13 14">IMCC43200</strain>
    </source>
</reference>
<comment type="function">
    <text evidence="10">Catalyzes the NADPH-dependent reduction of ketopantoate into pantoic acid.</text>
</comment>